<dbReference type="InterPro" id="IPR050638">
    <property type="entry name" value="AA-Vitamin_Transporters"/>
</dbReference>
<evidence type="ECO:0000256" key="1">
    <source>
        <dbReference type="ARBA" id="ARBA00004651"/>
    </source>
</evidence>
<protein>
    <submittedName>
        <fullName evidence="8">Putative amino-acid metabolite efflux pump</fullName>
    </submittedName>
</protein>
<gene>
    <name evidence="8" type="primary">eamA_5</name>
    <name evidence="8" type="ORF">GALL_206060</name>
</gene>
<evidence type="ECO:0000256" key="2">
    <source>
        <dbReference type="ARBA" id="ARBA00022475"/>
    </source>
</evidence>
<dbReference type="InterPro" id="IPR000620">
    <property type="entry name" value="EamA_dom"/>
</dbReference>
<feature type="transmembrane region" description="Helical" evidence="6">
    <location>
        <begin position="9"/>
        <end position="30"/>
    </location>
</feature>
<dbReference type="GO" id="GO:0005886">
    <property type="term" value="C:plasma membrane"/>
    <property type="evidence" value="ECO:0007669"/>
    <property type="project" value="UniProtKB-SubCell"/>
</dbReference>
<dbReference type="Pfam" id="PF00892">
    <property type="entry name" value="EamA"/>
    <property type="match status" value="2"/>
</dbReference>
<keyword evidence="5 6" id="KW-0472">Membrane</keyword>
<feature type="transmembrane region" description="Helical" evidence="6">
    <location>
        <begin position="192"/>
        <end position="210"/>
    </location>
</feature>
<dbReference type="PANTHER" id="PTHR32322">
    <property type="entry name" value="INNER MEMBRANE TRANSPORTER"/>
    <property type="match status" value="1"/>
</dbReference>
<feature type="domain" description="EamA" evidence="7">
    <location>
        <begin position="161"/>
        <end position="297"/>
    </location>
</feature>
<comment type="caution">
    <text evidence="8">The sequence shown here is derived from an EMBL/GenBank/DDBJ whole genome shotgun (WGS) entry which is preliminary data.</text>
</comment>
<dbReference type="InterPro" id="IPR037185">
    <property type="entry name" value="EmrE-like"/>
</dbReference>
<evidence type="ECO:0000256" key="5">
    <source>
        <dbReference type="ARBA" id="ARBA00023136"/>
    </source>
</evidence>
<sequence>MNSSPNKNLFIGFVFAMITIIIWSGNYVVARGIANQIPPVSLAFFRWGTASVFIALIGWKKFIAQKNILLQHKWYLFFTALTGVTIFNTLIYVAGHFTAAINLVLIATTAAPIFITVFSAIFLKERINNFRLTGIVLCFAGVLLLLSQGSWQKLMQLRFGKGDLWILASAFIFSIYSVLVKKKPATIAPMSFLVTIFIAGTLMLFPFYIIETQITQPLHWTHGMLLTILYLGIGNSVIGFLCWNASIARIGPARTSLFSNLMPVFSTIEAVLFLNEKFTTVHLISGIVVIVGLIIANLKH</sequence>
<dbReference type="AlphaFoldDB" id="A0A1J5S6D9"/>
<reference evidence="8" key="1">
    <citation type="submission" date="2016-10" db="EMBL/GenBank/DDBJ databases">
        <title>Sequence of Gallionella enrichment culture.</title>
        <authorList>
            <person name="Poehlein A."/>
            <person name="Muehling M."/>
            <person name="Daniel R."/>
        </authorList>
    </citation>
    <scope>NUCLEOTIDE SEQUENCE</scope>
</reference>
<feature type="domain" description="EamA" evidence="7">
    <location>
        <begin position="11"/>
        <end position="146"/>
    </location>
</feature>
<evidence type="ECO:0000259" key="7">
    <source>
        <dbReference type="Pfam" id="PF00892"/>
    </source>
</evidence>
<feature type="transmembrane region" description="Helical" evidence="6">
    <location>
        <begin position="280"/>
        <end position="298"/>
    </location>
</feature>
<feature type="transmembrane region" description="Helical" evidence="6">
    <location>
        <begin position="163"/>
        <end position="180"/>
    </location>
</feature>
<feature type="transmembrane region" description="Helical" evidence="6">
    <location>
        <begin position="222"/>
        <end position="243"/>
    </location>
</feature>
<comment type="subcellular location">
    <subcellularLocation>
        <location evidence="1">Cell membrane</location>
        <topology evidence="1">Multi-pass membrane protein</topology>
    </subcellularLocation>
</comment>
<name>A0A1J5S6D9_9ZZZZ</name>
<evidence type="ECO:0000313" key="8">
    <source>
        <dbReference type="EMBL" id="OIQ97347.1"/>
    </source>
</evidence>
<evidence type="ECO:0000256" key="3">
    <source>
        <dbReference type="ARBA" id="ARBA00022692"/>
    </source>
</evidence>
<dbReference type="PANTHER" id="PTHR32322:SF18">
    <property type="entry name" value="S-ADENOSYLMETHIONINE_S-ADENOSYLHOMOCYSTEINE TRANSPORTER"/>
    <property type="match status" value="1"/>
</dbReference>
<accession>A0A1J5S6D9</accession>
<keyword evidence="4 6" id="KW-1133">Transmembrane helix</keyword>
<keyword evidence="3 6" id="KW-0812">Transmembrane</keyword>
<dbReference type="EMBL" id="MLJW01000134">
    <property type="protein sequence ID" value="OIQ97347.1"/>
    <property type="molecule type" value="Genomic_DNA"/>
</dbReference>
<evidence type="ECO:0000256" key="4">
    <source>
        <dbReference type="ARBA" id="ARBA00022989"/>
    </source>
</evidence>
<keyword evidence="2" id="KW-1003">Cell membrane</keyword>
<feature type="transmembrane region" description="Helical" evidence="6">
    <location>
        <begin position="100"/>
        <end position="123"/>
    </location>
</feature>
<dbReference type="SUPFAM" id="SSF103481">
    <property type="entry name" value="Multidrug resistance efflux transporter EmrE"/>
    <property type="match status" value="2"/>
</dbReference>
<organism evidence="8">
    <name type="scientific">mine drainage metagenome</name>
    <dbReference type="NCBI Taxonomy" id="410659"/>
    <lineage>
        <taxon>unclassified sequences</taxon>
        <taxon>metagenomes</taxon>
        <taxon>ecological metagenomes</taxon>
    </lineage>
</organism>
<feature type="transmembrane region" description="Helical" evidence="6">
    <location>
        <begin position="74"/>
        <end position="94"/>
    </location>
</feature>
<feature type="transmembrane region" description="Helical" evidence="6">
    <location>
        <begin position="255"/>
        <end position="274"/>
    </location>
</feature>
<proteinExistence type="predicted"/>
<evidence type="ECO:0000256" key="6">
    <source>
        <dbReference type="SAM" id="Phobius"/>
    </source>
</evidence>
<feature type="transmembrane region" description="Helical" evidence="6">
    <location>
        <begin position="42"/>
        <end position="62"/>
    </location>
</feature>
<feature type="transmembrane region" description="Helical" evidence="6">
    <location>
        <begin position="130"/>
        <end position="151"/>
    </location>
</feature>